<evidence type="ECO:0000313" key="3">
    <source>
        <dbReference type="Proteomes" id="UP001642484"/>
    </source>
</evidence>
<feature type="signal peptide" evidence="1">
    <location>
        <begin position="1"/>
        <end position="16"/>
    </location>
</feature>
<keyword evidence="1" id="KW-0732">Signal</keyword>
<proteinExistence type="predicted"/>
<organism evidence="2 3">
    <name type="scientific">Durusdinium trenchii</name>
    <dbReference type="NCBI Taxonomy" id="1381693"/>
    <lineage>
        <taxon>Eukaryota</taxon>
        <taxon>Sar</taxon>
        <taxon>Alveolata</taxon>
        <taxon>Dinophyceae</taxon>
        <taxon>Suessiales</taxon>
        <taxon>Symbiodiniaceae</taxon>
        <taxon>Durusdinium</taxon>
    </lineage>
</organism>
<sequence>MRLMKAILACVLPAWAAKLPRSDEVKAVLVNLQTGSAGSSCPENQFPVVNLTVEGIGYHEDVLPGAQTQKLQEHLAGHPDWSIGKPWVLSLTAESSDIKDREFGFAGGEGFMVFKVPRAGRKNIVVTGSVESLAEHTRLEYRGNEVITAPGAIIFTNVCLRPMTCEHFLTQNPSMCKDGLWSPKPHPEKVTGHTRNTCCQKIRCEDAAPCVPQTKYDKRPDYSKTFGSKPDQCCLPKLCTGSVCNSSGWEPKPGFHILGSTLSECCTPRDCDDYTCSARSVKKPKRYDVQGQAILQQGSTDEECCDPISCSHVKCDATDEWARNRSATVGSSLEDCCIPLYCAKHTCEPASQWEKNPHAILGSSNPSCCKPKLCKDFKCEEGFALRAGAVFGQKQLRGSSSEECCEKKLCKNWKCSDPSKWIQKADETSQDIARHGWSDEECCTPISCSSVDCVPESLWSPRCLVALTL</sequence>
<gene>
    <name evidence="2" type="ORF">CCMP2556_LOCUS25766</name>
</gene>
<evidence type="ECO:0000256" key="1">
    <source>
        <dbReference type="SAM" id="SignalP"/>
    </source>
</evidence>
<keyword evidence="3" id="KW-1185">Reference proteome</keyword>
<dbReference type="EMBL" id="CAXAMN010017447">
    <property type="protein sequence ID" value="CAK9050554.1"/>
    <property type="molecule type" value="Genomic_DNA"/>
</dbReference>
<evidence type="ECO:0000313" key="2">
    <source>
        <dbReference type="EMBL" id="CAK9050554.1"/>
    </source>
</evidence>
<feature type="chain" id="PRO_5047239360" evidence="1">
    <location>
        <begin position="17"/>
        <end position="469"/>
    </location>
</feature>
<dbReference type="Proteomes" id="UP001642484">
    <property type="component" value="Unassembled WGS sequence"/>
</dbReference>
<protein>
    <submittedName>
        <fullName evidence="2">Uncharacterized protein</fullName>
    </submittedName>
</protein>
<accession>A0ABP0MIM7</accession>
<comment type="caution">
    <text evidence="2">The sequence shown here is derived from an EMBL/GenBank/DDBJ whole genome shotgun (WGS) entry which is preliminary data.</text>
</comment>
<reference evidence="2 3" key="1">
    <citation type="submission" date="2024-02" db="EMBL/GenBank/DDBJ databases">
        <authorList>
            <person name="Chen Y."/>
            <person name="Shah S."/>
            <person name="Dougan E. K."/>
            <person name="Thang M."/>
            <person name="Chan C."/>
        </authorList>
    </citation>
    <scope>NUCLEOTIDE SEQUENCE [LARGE SCALE GENOMIC DNA]</scope>
</reference>
<name>A0ABP0MIM7_9DINO</name>